<protein>
    <submittedName>
        <fullName evidence="2">Uncharacterized protein</fullName>
    </submittedName>
</protein>
<dbReference type="AlphaFoldDB" id="A0AAJ2PQJ0"/>
<comment type="caution">
    <text evidence="2">The sequence shown here is derived from an EMBL/GenBank/DDBJ whole genome shotgun (WGS) entry which is preliminary data.</text>
</comment>
<feature type="compositionally biased region" description="Basic and acidic residues" evidence="1">
    <location>
        <begin position="1"/>
        <end position="19"/>
    </location>
</feature>
<proteinExistence type="predicted"/>
<dbReference type="Proteomes" id="UP001273589">
    <property type="component" value="Unassembled WGS sequence"/>
</dbReference>
<accession>A0AAJ2PQJ0</accession>
<organism evidence="2 3">
    <name type="scientific">Streptomyces europaeiscabiei</name>
    <dbReference type="NCBI Taxonomy" id="146819"/>
    <lineage>
        <taxon>Bacteria</taxon>
        <taxon>Bacillati</taxon>
        <taxon>Actinomycetota</taxon>
        <taxon>Actinomycetes</taxon>
        <taxon>Kitasatosporales</taxon>
        <taxon>Streptomycetaceae</taxon>
        <taxon>Streptomyces</taxon>
    </lineage>
</organism>
<feature type="region of interest" description="Disordered" evidence="1">
    <location>
        <begin position="1"/>
        <end position="29"/>
    </location>
</feature>
<gene>
    <name evidence="2" type="ORF">PV367_17310</name>
</gene>
<sequence length="76" mass="8360">MHDPDATPESNERLSHDESSWVQQQAAAEPRLPATRIDALLRQWNLAGQAALNPALNPALTEAEMHRLLDQLGIPA</sequence>
<evidence type="ECO:0000313" key="2">
    <source>
        <dbReference type="EMBL" id="MDX3131499.1"/>
    </source>
</evidence>
<evidence type="ECO:0000313" key="3">
    <source>
        <dbReference type="Proteomes" id="UP001273589"/>
    </source>
</evidence>
<dbReference type="RefSeq" id="WP_037698495.1">
    <property type="nucleotide sequence ID" value="NZ_JARAWN010000093.1"/>
</dbReference>
<dbReference type="EMBL" id="JARAWN010000093">
    <property type="protein sequence ID" value="MDX3131499.1"/>
    <property type="molecule type" value="Genomic_DNA"/>
</dbReference>
<reference evidence="2" key="1">
    <citation type="journal article" date="2023" name="Microb. Genom.">
        <title>Mesoterricola silvestris gen. nov., sp. nov., Mesoterricola sediminis sp. nov., Geothrix oryzae sp. nov., Geothrix edaphica sp. nov., Geothrix rubra sp. nov., and Geothrix limicola sp. nov., six novel members of Acidobacteriota isolated from soils.</title>
        <authorList>
            <person name="Weisberg A.J."/>
            <person name="Pearce E."/>
            <person name="Kramer C.G."/>
            <person name="Chang J.H."/>
            <person name="Clarke C.R."/>
        </authorList>
    </citation>
    <scope>NUCLEOTIDE SEQUENCE</scope>
    <source>
        <strain evidence="2">ND06-05F</strain>
    </source>
</reference>
<evidence type="ECO:0000256" key="1">
    <source>
        <dbReference type="SAM" id="MobiDB-lite"/>
    </source>
</evidence>
<name>A0AAJ2PQJ0_9ACTN</name>